<reference evidence="1 2" key="1">
    <citation type="journal article" date="2024" name="BMC Genomics">
        <title>De novo assembly and annotation of Popillia japonica's genome with initial clues to its potential as an invasive pest.</title>
        <authorList>
            <person name="Cucini C."/>
            <person name="Boschi S."/>
            <person name="Funari R."/>
            <person name="Cardaioli E."/>
            <person name="Iannotti N."/>
            <person name="Marturano G."/>
            <person name="Paoli F."/>
            <person name="Bruttini M."/>
            <person name="Carapelli A."/>
            <person name="Frati F."/>
            <person name="Nardi F."/>
        </authorList>
    </citation>
    <scope>NUCLEOTIDE SEQUENCE [LARGE SCALE GENOMIC DNA]</scope>
    <source>
        <strain evidence="1">DMR45628</strain>
    </source>
</reference>
<dbReference type="AlphaFoldDB" id="A0AAW1JIK1"/>
<gene>
    <name evidence="1" type="ORF">QE152_g28525</name>
</gene>
<dbReference type="EMBL" id="JASPKY010000359">
    <property type="protein sequence ID" value="KAK9704047.1"/>
    <property type="molecule type" value="Genomic_DNA"/>
</dbReference>
<proteinExistence type="predicted"/>
<evidence type="ECO:0008006" key="3">
    <source>
        <dbReference type="Google" id="ProtNLM"/>
    </source>
</evidence>
<evidence type="ECO:0000313" key="1">
    <source>
        <dbReference type="EMBL" id="KAK9704047.1"/>
    </source>
</evidence>
<organism evidence="1 2">
    <name type="scientific">Popillia japonica</name>
    <name type="common">Japanese beetle</name>
    <dbReference type="NCBI Taxonomy" id="7064"/>
    <lineage>
        <taxon>Eukaryota</taxon>
        <taxon>Metazoa</taxon>
        <taxon>Ecdysozoa</taxon>
        <taxon>Arthropoda</taxon>
        <taxon>Hexapoda</taxon>
        <taxon>Insecta</taxon>
        <taxon>Pterygota</taxon>
        <taxon>Neoptera</taxon>
        <taxon>Endopterygota</taxon>
        <taxon>Coleoptera</taxon>
        <taxon>Polyphaga</taxon>
        <taxon>Scarabaeiformia</taxon>
        <taxon>Scarabaeidae</taxon>
        <taxon>Rutelinae</taxon>
        <taxon>Popillia</taxon>
    </lineage>
</organism>
<protein>
    <recommendedName>
        <fullName evidence="3">Transposase</fullName>
    </recommendedName>
</protein>
<name>A0AAW1JIK1_POPJA</name>
<accession>A0AAW1JIK1</accession>
<evidence type="ECO:0000313" key="2">
    <source>
        <dbReference type="Proteomes" id="UP001458880"/>
    </source>
</evidence>
<sequence>MKPGITEFRRQLAEQLVTKEVTIVQDLGPIPRKRLHAFIKPEGPGRKPRRPCQGCYQDLRKTMGSRDADRKVRRIAIESPEDPVRVVIKILEKAWVVEMLIEKLEESQSSAMIAPTSQHSV</sequence>
<comment type="caution">
    <text evidence="1">The sequence shown here is derived from an EMBL/GenBank/DDBJ whole genome shotgun (WGS) entry which is preliminary data.</text>
</comment>
<keyword evidence="2" id="KW-1185">Reference proteome</keyword>
<dbReference type="Proteomes" id="UP001458880">
    <property type="component" value="Unassembled WGS sequence"/>
</dbReference>